<dbReference type="Gene3D" id="3.40.50.300">
    <property type="entry name" value="P-loop containing nucleotide triphosphate hydrolases"/>
    <property type="match status" value="1"/>
</dbReference>
<evidence type="ECO:0000256" key="11">
    <source>
        <dbReference type="SAM" id="MobiDB-lite"/>
    </source>
</evidence>
<name>A0A8J5GW39_ZINOF</name>
<dbReference type="InterPro" id="IPR004539">
    <property type="entry name" value="Transl_elong_EF1A_euk/arc"/>
</dbReference>
<evidence type="ECO:0000256" key="8">
    <source>
        <dbReference type="ARBA" id="ARBA00022768"/>
    </source>
</evidence>
<evidence type="ECO:0000256" key="4">
    <source>
        <dbReference type="ARBA" id="ARBA00013870"/>
    </source>
</evidence>
<dbReference type="InterPro" id="IPR027417">
    <property type="entry name" value="P-loop_NTPase"/>
</dbReference>
<evidence type="ECO:0000256" key="1">
    <source>
        <dbReference type="ARBA" id="ARBA00003982"/>
    </source>
</evidence>
<comment type="function">
    <text evidence="1">This protein promotes the GTP-dependent binding of aminoacyl-tRNA to the A-site of ribosomes during protein biosynthesis.</text>
</comment>
<dbReference type="FunFam" id="3.40.50.300:FF:000255">
    <property type="entry name" value="Elongation factor 1-alpha"/>
    <property type="match status" value="1"/>
</dbReference>
<dbReference type="Proteomes" id="UP000734854">
    <property type="component" value="Unassembled WGS sequence"/>
</dbReference>
<dbReference type="InterPro" id="IPR009000">
    <property type="entry name" value="Transl_B-barrel_sf"/>
</dbReference>
<evidence type="ECO:0000313" key="15">
    <source>
        <dbReference type="Proteomes" id="UP000734854"/>
    </source>
</evidence>
<protein>
    <recommendedName>
        <fullName evidence="4">Elongation factor 1-alpha</fullName>
    </recommendedName>
</protein>
<dbReference type="FunFam" id="2.40.30.10:FF:000005">
    <property type="entry name" value="Elongation factor 1-alpha"/>
    <property type="match status" value="1"/>
</dbReference>
<dbReference type="GO" id="GO:0003729">
    <property type="term" value="F:mRNA binding"/>
    <property type="evidence" value="ECO:0007669"/>
    <property type="project" value="UniProtKB-ARBA"/>
</dbReference>
<dbReference type="GO" id="GO:0003924">
    <property type="term" value="F:GTPase activity"/>
    <property type="evidence" value="ECO:0007669"/>
    <property type="project" value="InterPro"/>
</dbReference>
<accession>A0A8J5GW39</accession>
<feature type="domain" description="TLDc" evidence="13">
    <location>
        <begin position="179"/>
        <end position="342"/>
    </location>
</feature>
<sequence>MGYLPSLGSKAVHLVSDITTVLLNPLSADSSRSQTQSEEDLETINPEKEETEHKSEAPDGPDTSSFSAFLVSLLSSSNPSNHPTGDRNDHYAVAEEMASTSAPTENSGRKSLFTRGRRTLGKAINKAVKISGLSQISEPKVENRAAIEPELTRSNLTPVTVTRDDTSHFDLPDMSEPSMLLSDNMRAALYFSLPTLTKGSNWLLLYSTWRHGISLSTLYRRSALCPGYSLLVVGDKTGAVFGGLVEAPLQPTNQRKYQGTNSSFVFTDVSGNPVIFRTTGTNHYFTLCSSDSLALGGGGHFALYLDGDLLNGSSSSSDTFGNSCLAHSEEFEVKEIELWGFAYASKYDEMLDLCRTEKPGVLRLLRHKKFKSIHNLPIGNERYLFRPLVGYPYWYNPKPALERTLNPVPRSPNSLKELGKNPKRFTHINAFNSSARKLVMGKEKVHINIVVIGHVDSGKSTTTGHLIYKLGGIDKRVIERFEKEAAEMNKRSFKYAWVLDKLKAERERGITIDIALWKFETTKYYCTVIDAPGHRDFIKNMITGTSQADCAVLIIDSTTGGFEAGISKDGQTREHALLAFTLGVRQMICCCNKMDATTPKYSKARYDEIVKEVSSYLKKVGYNPDKIPFVPISGFEGDNMIERSTNLDWYKGPTLLEALDLINEPKRPSDKPLRLPLQDVYKIGGIGTVPVGRVETGMLKPGMVVTFAPTGLTTEVKSVEMHHEALQEALPGDNVGFNVKNVAVKDLKRGFVASNSKDDPAKEAANFISQVIIMNHPGQIGNGYAPVLDCHTSHIAVKFAELLTKIDRRSGKELEKEPKFLKNGDAGLVRMIPTKPMVVETFSEYPPLGRFAVRDMRQTVAVGVIKSVEKKDPTGAKITKAAQKKK</sequence>
<dbReference type="EMBL" id="JACMSC010000008">
    <property type="protein sequence ID" value="KAG6511036.1"/>
    <property type="molecule type" value="Genomic_DNA"/>
</dbReference>
<evidence type="ECO:0000259" key="12">
    <source>
        <dbReference type="PROSITE" id="PS51722"/>
    </source>
</evidence>
<dbReference type="CDD" id="cd03693">
    <property type="entry name" value="EF1_alpha_II"/>
    <property type="match status" value="1"/>
</dbReference>
<dbReference type="SUPFAM" id="SSF50447">
    <property type="entry name" value="Translation proteins"/>
    <property type="match status" value="1"/>
</dbReference>
<dbReference type="PROSITE" id="PS51722">
    <property type="entry name" value="G_TR_2"/>
    <property type="match status" value="1"/>
</dbReference>
<evidence type="ECO:0000256" key="3">
    <source>
        <dbReference type="ARBA" id="ARBA00007249"/>
    </source>
</evidence>
<dbReference type="InterPro" id="IPR000795">
    <property type="entry name" value="T_Tr_GTP-bd_dom"/>
</dbReference>
<proteinExistence type="inferred from homology"/>
<dbReference type="GO" id="GO:0005525">
    <property type="term" value="F:GTP binding"/>
    <property type="evidence" value="ECO:0007669"/>
    <property type="project" value="UniProtKB-KW"/>
</dbReference>
<dbReference type="HAMAP" id="MF_00118_A">
    <property type="entry name" value="EF_Tu_A"/>
    <property type="match status" value="1"/>
</dbReference>
<dbReference type="Pfam" id="PF07534">
    <property type="entry name" value="TLD"/>
    <property type="match status" value="1"/>
</dbReference>
<dbReference type="Pfam" id="PF00009">
    <property type="entry name" value="GTP_EFTU"/>
    <property type="match status" value="1"/>
</dbReference>
<dbReference type="Pfam" id="PF03144">
    <property type="entry name" value="GTP_EFTU_D2"/>
    <property type="match status" value="1"/>
</dbReference>
<dbReference type="SMART" id="SM00584">
    <property type="entry name" value="TLDc"/>
    <property type="match status" value="1"/>
</dbReference>
<evidence type="ECO:0000256" key="9">
    <source>
        <dbReference type="ARBA" id="ARBA00022917"/>
    </source>
</evidence>
<dbReference type="InterPro" id="IPR009001">
    <property type="entry name" value="Transl_elong_EF1A/Init_IF2_C"/>
</dbReference>
<dbReference type="CDD" id="cd01883">
    <property type="entry name" value="EF1_alpha"/>
    <property type="match status" value="1"/>
</dbReference>
<dbReference type="PANTHER" id="PTHR23115">
    <property type="entry name" value="TRANSLATION FACTOR"/>
    <property type="match status" value="1"/>
</dbReference>
<dbReference type="InterPro" id="IPR006571">
    <property type="entry name" value="TLDc_dom"/>
</dbReference>
<keyword evidence="6" id="KW-0963">Cytoplasm</keyword>
<feature type="compositionally biased region" description="Basic and acidic residues" evidence="11">
    <location>
        <begin position="45"/>
        <end position="57"/>
    </location>
</feature>
<keyword evidence="9" id="KW-0648">Protein biosynthesis</keyword>
<evidence type="ECO:0000259" key="13">
    <source>
        <dbReference type="PROSITE" id="PS51886"/>
    </source>
</evidence>
<keyword evidence="8" id="KW-0251">Elongation factor</keyword>
<feature type="compositionally biased region" description="Polar residues" evidence="11">
    <location>
        <begin position="25"/>
        <end position="36"/>
    </location>
</feature>
<keyword evidence="10" id="KW-0342">GTP-binding</keyword>
<dbReference type="InterPro" id="IPR054696">
    <property type="entry name" value="GTP-eEF1A_C"/>
</dbReference>
<dbReference type="PROSITE" id="PS51886">
    <property type="entry name" value="TLDC"/>
    <property type="match status" value="1"/>
</dbReference>
<dbReference type="SUPFAM" id="SSF52540">
    <property type="entry name" value="P-loop containing nucleoside triphosphate hydrolases"/>
    <property type="match status" value="1"/>
</dbReference>
<keyword evidence="7" id="KW-0547">Nucleotide-binding</keyword>
<dbReference type="InterPro" id="IPR050100">
    <property type="entry name" value="TRAFAC_GTPase_members"/>
</dbReference>
<dbReference type="CDD" id="cd03705">
    <property type="entry name" value="EF1_alpha_III"/>
    <property type="match status" value="1"/>
</dbReference>
<evidence type="ECO:0000256" key="7">
    <source>
        <dbReference type="ARBA" id="ARBA00022741"/>
    </source>
</evidence>
<dbReference type="GO" id="GO:0003746">
    <property type="term" value="F:translation elongation factor activity"/>
    <property type="evidence" value="ECO:0007669"/>
    <property type="project" value="UniProtKB-KW"/>
</dbReference>
<comment type="caution">
    <text evidence="14">The sequence shown here is derived from an EMBL/GenBank/DDBJ whole genome shotgun (WGS) entry which is preliminary data.</text>
</comment>
<comment type="similarity">
    <text evidence="3">Belongs to the TRAFAC class translation factor GTPase superfamily. Classic translation factor GTPase family. EF-Tu/EF-1A subfamily.</text>
</comment>
<dbReference type="PROSITE" id="PS00301">
    <property type="entry name" value="G_TR_1"/>
    <property type="match status" value="1"/>
</dbReference>
<keyword evidence="15" id="KW-1185">Reference proteome</keyword>
<reference evidence="14 15" key="1">
    <citation type="submission" date="2020-08" db="EMBL/GenBank/DDBJ databases">
        <title>Plant Genome Project.</title>
        <authorList>
            <person name="Zhang R.-G."/>
        </authorList>
    </citation>
    <scope>NUCLEOTIDE SEQUENCE [LARGE SCALE GENOMIC DNA]</scope>
    <source>
        <tissue evidence="14">Rhizome</tissue>
    </source>
</reference>
<dbReference type="NCBIfam" id="TIGR00483">
    <property type="entry name" value="EF-1_alpha"/>
    <property type="match status" value="1"/>
</dbReference>
<organism evidence="14 15">
    <name type="scientific">Zingiber officinale</name>
    <name type="common">Ginger</name>
    <name type="synonym">Amomum zingiber</name>
    <dbReference type="NCBI Taxonomy" id="94328"/>
    <lineage>
        <taxon>Eukaryota</taxon>
        <taxon>Viridiplantae</taxon>
        <taxon>Streptophyta</taxon>
        <taxon>Embryophyta</taxon>
        <taxon>Tracheophyta</taxon>
        <taxon>Spermatophyta</taxon>
        <taxon>Magnoliopsida</taxon>
        <taxon>Liliopsida</taxon>
        <taxon>Zingiberales</taxon>
        <taxon>Zingiberaceae</taxon>
        <taxon>Zingiber</taxon>
    </lineage>
</organism>
<dbReference type="FunFam" id="2.40.30.10:FF:000003">
    <property type="entry name" value="Elongation factor 1-alpha"/>
    <property type="match status" value="1"/>
</dbReference>
<dbReference type="Pfam" id="PF22594">
    <property type="entry name" value="GTP-eEF1A_C"/>
    <property type="match status" value="1"/>
</dbReference>
<dbReference type="GO" id="GO:0005737">
    <property type="term" value="C:cytoplasm"/>
    <property type="evidence" value="ECO:0007669"/>
    <property type="project" value="UniProtKB-SubCell"/>
</dbReference>
<dbReference type="Gene3D" id="2.40.30.10">
    <property type="entry name" value="Translation factors"/>
    <property type="match status" value="2"/>
</dbReference>
<comment type="subcellular location">
    <subcellularLocation>
        <location evidence="2">Cytoplasm</location>
    </subcellularLocation>
</comment>
<evidence type="ECO:0000256" key="6">
    <source>
        <dbReference type="ARBA" id="ARBA00022490"/>
    </source>
</evidence>
<evidence type="ECO:0000256" key="2">
    <source>
        <dbReference type="ARBA" id="ARBA00004496"/>
    </source>
</evidence>
<dbReference type="NCBIfam" id="NF008969">
    <property type="entry name" value="PRK12317.1"/>
    <property type="match status" value="1"/>
</dbReference>
<dbReference type="InterPro" id="IPR004161">
    <property type="entry name" value="EFTu-like_2"/>
</dbReference>
<feature type="domain" description="Tr-type G" evidence="12">
    <location>
        <begin position="444"/>
        <end position="669"/>
    </location>
</feature>
<dbReference type="InterPro" id="IPR031157">
    <property type="entry name" value="G_TR_CS"/>
</dbReference>
<feature type="region of interest" description="Disordered" evidence="11">
    <location>
        <begin position="25"/>
        <end position="66"/>
    </location>
</feature>
<gene>
    <name evidence="14" type="ORF">ZIOFF_029085</name>
</gene>
<evidence type="ECO:0000256" key="10">
    <source>
        <dbReference type="ARBA" id="ARBA00023134"/>
    </source>
</evidence>
<evidence type="ECO:0000313" key="14">
    <source>
        <dbReference type="EMBL" id="KAG6511036.1"/>
    </source>
</evidence>
<evidence type="ECO:0000256" key="5">
    <source>
        <dbReference type="ARBA" id="ARBA00022481"/>
    </source>
</evidence>
<dbReference type="PRINTS" id="PR00315">
    <property type="entry name" value="ELONGATNFCT"/>
</dbReference>
<keyword evidence="5" id="KW-0488">Methylation</keyword>
<dbReference type="SUPFAM" id="SSF50465">
    <property type="entry name" value="EF-Tu/eEF-1alpha/eIF2-gamma C-terminal domain"/>
    <property type="match status" value="1"/>
</dbReference>
<dbReference type="AlphaFoldDB" id="A0A8J5GW39"/>